<accession>A0A5E7PR58</accession>
<sequence>MSFYNQRGIFLQLLRPSIVNPNEVRVSMQFALKEEGYDPASREVTYSLLDVHTREAVSNDGGMSFIMKTTPDVDGDGDIDSQDKAVLVALAKAYSKIVNP</sequence>
<evidence type="ECO:0000313" key="1">
    <source>
        <dbReference type="EMBL" id="VVP51560.1"/>
    </source>
</evidence>
<dbReference type="Proteomes" id="UP000385207">
    <property type="component" value="Unassembled WGS sequence"/>
</dbReference>
<organism evidence="1 2">
    <name type="scientific">Pseudomonas fluorescens</name>
    <dbReference type="NCBI Taxonomy" id="294"/>
    <lineage>
        <taxon>Bacteria</taxon>
        <taxon>Pseudomonadati</taxon>
        <taxon>Pseudomonadota</taxon>
        <taxon>Gammaproteobacteria</taxon>
        <taxon>Pseudomonadales</taxon>
        <taxon>Pseudomonadaceae</taxon>
        <taxon>Pseudomonas</taxon>
    </lineage>
</organism>
<dbReference type="AlphaFoldDB" id="A0A5E7PR58"/>
<evidence type="ECO:0000313" key="2">
    <source>
        <dbReference type="Proteomes" id="UP000385207"/>
    </source>
</evidence>
<dbReference type="RefSeq" id="WP_150785205.1">
    <property type="nucleotide sequence ID" value="NZ_CABVII010000036.1"/>
</dbReference>
<gene>
    <name evidence="1" type="ORF">PS862_05425</name>
</gene>
<dbReference type="EMBL" id="CABVII010000036">
    <property type="protein sequence ID" value="VVP51560.1"/>
    <property type="molecule type" value="Genomic_DNA"/>
</dbReference>
<name>A0A5E7PR58_PSEFL</name>
<dbReference type="OrthoDB" id="7017034at2"/>
<protein>
    <submittedName>
        <fullName evidence="1">Uncharacterized protein</fullName>
    </submittedName>
</protein>
<proteinExistence type="predicted"/>
<reference evidence="1 2" key="1">
    <citation type="submission" date="2019-09" db="EMBL/GenBank/DDBJ databases">
        <authorList>
            <person name="Chandra G."/>
            <person name="Truman W A."/>
        </authorList>
    </citation>
    <scope>NUCLEOTIDE SEQUENCE [LARGE SCALE GENOMIC DNA]</scope>
    <source>
        <strain evidence="1">PS862</strain>
    </source>
</reference>